<feature type="compositionally biased region" description="Pro residues" evidence="1">
    <location>
        <begin position="63"/>
        <end position="77"/>
    </location>
</feature>
<evidence type="ECO:0000313" key="4">
    <source>
        <dbReference type="Proteomes" id="UP000286288"/>
    </source>
</evidence>
<sequence>MNNSQGGGRMDINGASIRGRALKVCLVLLFAFGFIRTSFGDERRSTETEGTVGFTGIYKPVDQPEPSPPTGPVPHPPQDTGKPGGQMPQTNFIQRLDWVIFGSILLITALNIYVVKQLIKKGKSTSLKWD</sequence>
<dbReference type="Proteomes" id="UP000286288">
    <property type="component" value="Unassembled WGS sequence"/>
</dbReference>
<comment type="caution">
    <text evidence="3">The sequence shown here is derived from an EMBL/GenBank/DDBJ whole genome shotgun (WGS) entry which is preliminary data.</text>
</comment>
<protein>
    <recommendedName>
        <fullName evidence="5">LPXTG cell wall anchor domain-containing protein</fullName>
    </recommendedName>
</protein>
<evidence type="ECO:0000313" key="3">
    <source>
        <dbReference type="EMBL" id="RHK08380.1"/>
    </source>
</evidence>
<evidence type="ECO:0000256" key="1">
    <source>
        <dbReference type="SAM" id="MobiDB-lite"/>
    </source>
</evidence>
<gene>
    <name evidence="3" type="ORF">DW084_00635</name>
</gene>
<feature type="transmembrane region" description="Helical" evidence="2">
    <location>
        <begin position="21"/>
        <end position="39"/>
    </location>
</feature>
<keyword evidence="2" id="KW-0472">Membrane</keyword>
<organism evidence="3 4">
    <name type="scientific">Enterococcus casseliflavus</name>
    <name type="common">Enterococcus flavescens</name>
    <dbReference type="NCBI Taxonomy" id="37734"/>
    <lineage>
        <taxon>Bacteria</taxon>
        <taxon>Bacillati</taxon>
        <taxon>Bacillota</taxon>
        <taxon>Bacilli</taxon>
        <taxon>Lactobacillales</taxon>
        <taxon>Enterococcaceae</taxon>
        <taxon>Enterococcus</taxon>
    </lineage>
</organism>
<dbReference type="EMBL" id="QRMZ01000001">
    <property type="protein sequence ID" value="RHK08380.1"/>
    <property type="molecule type" value="Genomic_DNA"/>
</dbReference>
<name>A0A415EYK4_ENTCA</name>
<dbReference type="AlphaFoldDB" id="A0A415EYK4"/>
<feature type="region of interest" description="Disordered" evidence="1">
    <location>
        <begin position="43"/>
        <end position="89"/>
    </location>
</feature>
<keyword evidence="2" id="KW-1133">Transmembrane helix</keyword>
<feature type="transmembrane region" description="Helical" evidence="2">
    <location>
        <begin position="98"/>
        <end position="115"/>
    </location>
</feature>
<reference evidence="3 4" key="1">
    <citation type="submission" date="2018-08" db="EMBL/GenBank/DDBJ databases">
        <title>A genome reference for cultivated species of the human gut microbiota.</title>
        <authorList>
            <person name="Zou Y."/>
            <person name="Xue W."/>
            <person name="Luo G."/>
        </authorList>
    </citation>
    <scope>NUCLEOTIDE SEQUENCE [LARGE SCALE GENOMIC DNA]</scope>
    <source>
        <strain evidence="3 4">AF48-16</strain>
    </source>
</reference>
<proteinExistence type="predicted"/>
<evidence type="ECO:0000256" key="2">
    <source>
        <dbReference type="SAM" id="Phobius"/>
    </source>
</evidence>
<evidence type="ECO:0008006" key="5">
    <source>
        <dbReference type="Google" id="ProtNLM"/>
    </source>
</evidence>
<accession>A0A415EYK4</accession>
<keyword evidence="2" id="KW-0812">Transmembrane</keyword>